<dbReference type="GO" id="GO:0006508">
    <property type="term" value="P:proteolysis"/>
    <property type="evidence" value="ECO:0007669"/>
    <property type="project" value="UniProtKB-KW"/>
</dbReference>
<dbReference type="EMBL" id="SOCA01000006">
    <property type="protein sequence ID" value="TDU68024.1"/>
    <property type="molecule type" value="Genomic_DNA"/>
</dbReference>
<evidence type="ECO:0000313" key="2">
    <source>
        <dbReference type="EMBL" id="TDU68024.1"/>
    </source>
</evidence>
<dbReference type="GO" id="GO:0004190">
    <property type="term" value="F:aspartic-type endopeptidase activity"/>
    <property type="evidence" value="ECO:0007669"/>
    <property type="project" value="InterPro"/>
</dbReference>
<feature type="chain" id="PRO_5020361950" evidence="1">
    <location>
        <begin position="21"/>
        <end position="331"/>
    </location>
</feature>
<keyword evidence="2" id="KW-0645">Protease</keyword>
<protein>
    <submittedName>
        <fullName evidence="2">Aspartyl protease</fullName>
    </submittedName>
</protein>
<evidence type="ECO:0000313" key="3">
    <source>
        <dbReference type="Proteomes" id="UP000295662"/>
    </source>
</evidence>
<accession>A0A4R7RR35</accession>
<feature type="signal peptide" evidence="1">
    <location>
        <begin position="1"/>
        <end position="20"/>
    </location>
</feature>
<dbReference type="InterPro" id="IPR021109">
    <property type="entry name" value="Peptidase_aspartic_dom_sf"/>
</dbReference>
<name>A0A4R7RR35_9BACT</name>
<dbReference type="InterPro" id="IPR001969">
    <property type="entry name" value="Aspartic_peptidase_AS"/>
</dbReference>
<proteinExistence type="predicted"/>
<keyword evidence="1" id="KW-0732">Signal</keyword>
<dbReference type="PROSITE" id="PS51257">
    <property type="entry name" value="PROKAR_LIPOPROTEIN"/>
    <property type="match status" value="1"/>
</dbReference>
<comment type="caution">
    <text evidence="2">The sequence shown here is derived from an EMBL/GenBank/DDBJ whole genome shotgun (WGS) entry which is preliminary data.</text>
</comment>
<dbReference type="AlphaFoldDB" id="A0A4R7RR35"/>
<dbReference type="Pfam" id="PF13650">
    <property type="entry name" value="Asp_protease_2"/>
    <property type="match status" value="1"/>
</dbReference>
<dbReference type="SUPFAM" id="SSF50630">
    <property type="entry name" value="Acid proteases"/>
    <property type="match status" value="1"/>
</dbReference>
<keyword evidence="3" id="KW-1185">Reference proteome</keyword>
<reference evidence="2 3" key="1">
    <citation type="submission" date="2019-03" db="EMBL/GenBank/DDBJ databases">
        <title>Genomic Encyclopedia of Archaeal and Bacterial Type Strains, Phase II (KMG-II): from individual species to whole genera.</title>
        <authorList>
            <person name="Goeker M."/>
        </authorList>
    </citation>
    <scope>NUCLEOTIDE SEQUENCE [LARGE SCALE GENOMIC DNA]</scope>
    <source>
        <strain evidence="2 3">ATCC 25309</strain>
    </source>
</reference>
<keyword evidence="2" id="KW-0378">Hydrolase</keyword>
<sequence>MRRSAFFFLPLLVFAGCAEVAEHGPISARTQAKMEALALSKTEFLRRMEVSSRQPTQPMTLPLRLSMGVPVLEAGINGRGAVSMMLDTGASRTMLQAATAVSHKVPIMRAEDAKVEMQGVVGKETGRIGLLNPLTLGSWSLNGYPCLVRTYENRLTGMSGAASFPESLLGFDVAVNYCRYLTLNYPGESVIFGFGQAFVPQAGTRKSSVPFKMKHGVPFITLRSGAHSWEAIVDSGSFNGIEINEEVAKKLGVHQGGRKVSGLYLMSIGGTVSSSQANLRTVKLPDLTLCGGKYKEVEVDISPGPPRVGSHFLKDYRATFDFKSKKLWLEW</sequence>
<dbReference type="InterPro" id="IPR034122">
    <property type="entry name" value="Retropepsin-like_bacterial"/>
</dbReference>
<organism evidence="2 3">
    <name type="scientific">Prosthecobacter fusiformis</name>
    <dbReference type="NCBI Taxonomy" id="48464"/>
    <lineage>
        <taxon>Bacteria</taxon>
        <taxon>Pseudomonadati</taxon>
        <taxon>Verrucomicrobiota</taxon>
        <taxon>Verrucomicrobiia</taxon>
        <taxon>Verrucomicrobiales</taxon>
        <taxon>Verrucomicrobiaceae</taxon>
        <taxon>Prosthecobacter</taxon>
    </lineage>
</organism>
<evidence type="ECO:0000256" key="1">
    <source>
        <dbReference type="SAM" id="SignalP"/>
    </source>
</evidence>
<dbReference type="Gene3D" id="2.40.70.10">
    <property type="entry name" value="Acid Proteases"/>
    <property type="match status" value="2"/>
</dbReference>
<dbReference type="PROSITE" id="PS00141">
    <property type="entry name" value="ASP_PROTEASE"/>
    <property type="match status" value="1"/>
</dbReference>
<dbReference type="Proteomes" id="UP000295662">
    <property type="component" value="Unassembled WGS sequence"/>
</dbReference>
<gene>
    <name evidence="2" type="ORF">EI77_03141</name>
</gene>
<dbReference type="CDD" id="cd05483">
    <property type="entry name" value="retropepsin_like_bacteria"/>
    <property type="match status" value="1"/>
</dbReference>